<reference evidence="2 3" key="1">
    <citation type="journal article" date="2024" name="Commun. Biol.">
        <title>Comparative genomic analysis of thermophilic fungi reveals convergent evolutionary adaptations and gene losses.</title>
        <authorList>
            <person name="Steindorff A.S."/>
            <person name="Aguilar-Pontes M.V."/>
            <person name="Robinson A.J."/>
            <person name="Andreopoulos B."/>
            <person name="LaButti K."/>
            <person name="Kuo A."/>
            <person name="Mondo S."/>
            <person name="Riley R."/>
            <person name="Otillar R."/>
            <person name="Haridas S."/>
            <person name="Lipzen A."/>
            <person name="Grimwood J."/>
            <person name="Schmutz J."/>
            <person name="Clum A."/>
            <person name="Reid I.D."/>
            <person name="Moisan M.C."/>
            <person name="Butler G."/>
            <person name="Nguyen T.T.M."/>
            <person name="Dewar K."/>
            <person name="Conant G."/>
            <person name="Drula E."/>
            <person name="Henrissat B."/>
            <person name="Hansel C."/>
            <person name="Singer S."/>
            <person name="Hutchinson M.I."/>
            <person name="de Vries R.P."/>
            <person name="Natvig D.O."/>
            <person name="Powell A.J."/>
            <person name="Tsang A."/>
            <person name="Grigoriev I.V."/>
        </authorList>
    </citation>
    <scope>NUCLEOTIDE SEQUENCE [LARGE SCALE GENOMIC DNA]</scope>
    <source>
        <strain evidence="2 3">CBS 494.80</strain>
    </source>
</reference>
<dbReference type="PANTHER" id="PTHR38887">
    <property type="entry name" value="CHROMOSOME 21, WHOLE GENOME SHOTGUN SEQUENCE"/>
    <property type="match status" value="1"/>
</dbReference>
<feature type="region of interest" description="Disordered" evidence="1">
    <location>
        <begin position="191"/>
        <end position="213"/>
    </location>
</feature>
<feature type="compositionally biased region" description="Low complexity" evidence="1">
    <location>
        <begin position="197"/>
        <end position="213"/>
    </location>
</feature>
<feature type="compositionally biased region" description="Polar residues" evidence="1">
    <location>
        <begin position="398"/>
        <end position="416"/>
    </location>
</feature>
<sequence>MGKLSGLISSSYGFTVEAANALSHPPPGAQSAHHTSNYGYYSRTQNAPLHQQPNAHLSSQERRELPFPVIIPQRRPQNKSRGWARAYAPALAGTGIDESTFLDFIDRFNEESKASPYLHVVNVAGAGVGFLPGITPMIVSMAVPVAVKAAKKAQSNHQTESYLDKMNKKLFEPHKLYAIVMTYNAQESGDSLNVDMSSNSSPTQSQYQSYQPPDSGYTNTLPAFTLPESCPLIFVDSAPPKTFDPSRNGFLKMADFVSDFKDRRAQASFLTSVKAQENPVSTLVGPKPTFTNKYADPGYASSQNGNPPPRPMQKEEKKPGMFKGMKEKVMHSDVLYLMIVNNPNHAVASLPVLETAKRGGSTYQYGPPPSRARSPQIQQEPLLKMNNLRQPQYSSTMITQQPRMDNRQTQGPSTYQYGPLPSRLSNSHLEYQQPYNGPASNGRSERFTGHDQNLQTRLGQNGLGGFPPGAGYNDMQHKHNSPDSNSNAPPEYTPYPKDDWGEWQ</sequence>
<feature type="compositionally biased region" description="Polar residues" evidence="1">
    <location>
        <begin position="450"/>
        <end position="459"/>
    </location>
</feature>
<name>A0ABR4BQ78_9HELO</name>
<evidence type="ECO:0000256" key="1">
    <source>
        <dbReference type="SAM" id="MobiDB-lite"/>
    </source>
</evidence>
<dbReference type="PANTHER" id="PTHR38887:SF1">
    <property type="entry name" value="RAS MODIFICATION PROTEIN ERF4"/>
    <property type="match status" value="1"/>
</dbReference>
<keyword evidence="3" id="KW-1185">Reference proteome</keyword>
<feature type="compositionally biased region" description="Polar residues" evidence="1">
    <location>
        <begin position="423"/>
        <end position="442"/>
    </location>
</feature>
<gene>
    <name evidence="2" type="ORF">VTL71DRAFT_10040</name>
</gene>
<dbReference type="EMBL" id="JAZHXI010000025">
    <property type="protein sequence ID" value="KAL2059885.1"/>
    <property type="molecule type" value="Genomic_DNA"/>
</dbReference>
<evidence type="ECO:0000313" key="3">
    <source>
        <dbReference type="Proteomes" id="UP001595075"/>
    </source>
</evidence>
<comment type="caution">
    <text evidence="2">The sequence shown here is derived from an EMBL/GenBank/DDBJ whole genome shotgun (WGS) entry which is preliminary data.</text>
</comment>
<organism evidence="2 3">
    <name type="scientific">Oculimacula yallundae</name>
    <dbReference type="NCBI Taxonomy" id="86028"/>
    <lineage>
        <taxon>Eukaryota</taxon>
        <taxon>Fungi</taxon>
        <taxon>Dikarya</taxon>
        <taxon>Ascomycota</taxon>
        <taxon>Pezizomycotina</taxon>
        <taxon>Leotiomycetes</taxon>
        <taxon>Helotiales</taxon>
        <taxon>Ploettnerulaceae</taxon>
        <taxon>Oculimacula</taxon>
    </lineage>
</organism>
<evidence type="ECO:0000313" key="2">
    <source>
        <dbReference type="EMBL" id="KAL2059885.1"/>
    </source>
</evidence>
<protein>
    <submittedName>
        <fullName evidence="2">Uncharacterized protein</fullName>
    </submittedName>
</protein>
<dbReference type="Proteomes" id="UP001595075">
    <property type="component" value="Unassembled WGS sequence"/>
</dbReference>
<feature type="region of interest" description="Disordered" evidence="1">
    <location>
        <begin position="282"/>
        <end position="319"/>
    </location>
</feature>
<dbReference type="InterPro" id="IPR053221">
    <property type="entry name" value="Burnettramic_acid_biosynth"/>
</dbReference>
<proteinExistence type="predicted"/>
<accession>A0ABR4BQ78</accession>
<feature type="region of interest" description="Disordered" evidence="1">
    <location>
        <begin position="398"/>
        <end position="504"/>
    </location>
</feature>